<organism evidence="2">
    <name type="scientific">Phytophthora nicotianae</name>
    <name type="common">Potato buckeye rot agent</name>
    <name type="synonym">Phytophthora parasitica</name>
    <dbReference type="NCBI Taxonomy" id="4792"/>
    <lineage>
        <taxon>Eukaryota</taxon>
        <taxon>Sar</taxon>
        <taxon>Stramenopiles</taxon>
        <taxon>Oomycota</taxon>
        <taxon>Peronosporomycetes</taxon>
        <taxon>Peronosporales</taxon>
        <taxon>Peronosporaceae</taxon>
        <taxon>Phytophthora</taxon>
    </lineage>
</organism>
<reference evidence="2" key="1">
    <citation type="submission" date="2013-11" db="EMBL/GenBank/DDBJ databases">
        <title>The Genome Sequence of Phytophthora parasitica IAC_01/95.</title>
        <authorList>
            <consortium name="The Broad Institute Genomics Platform"/>
            <person name="Russ C."/>
            <person name="Tyler B."/>
            <person name="Panabieres F."/>
            <person name="Shan W."/>
            <person name="Tripathy S."/>
            <person name="Grunwald N."/>
            <person name="Machado M."/>
            <person name="Johnson C.S."/>
            <person name="Arredondo F."/>
            <person name="Hong C."/>
            <person name="Coffey M."/>
            <person name="Young S.K."/>
            <person name="Zeng Q."/>
            <person name="Gargeya S."/>
            <person name="Fitzgerald M."/>
            <person name="Abouelleil A."/>
            <person name="Alvarado L."/>
            <person name="Chapman S.B."/>
            <person name="Gainer-Dewar J."/>
            <person name="Goldberg J."/>
            <person name="Griggs A."/>
            <person name="Gujja S."/>
            <person name="Hansen M."/>
            <person name="Howarth C."/>
            <person name="Imamovic A."/>
            <person name="Ireland A."/>
            <person name="Larimer J."/>
            <person name="McCowan C."/>
            <person name="Murphy C."/>
            <person name="Pearson M."/>
            <person name="Poon T.W."/>
            <person name="Priest M."/>
            <person name="Roberts A."/>
            <person name="Saif S."/>
            <person name="Shea T."/>
            <person name="Sykes S."/>
            <person name="Wortman J."/>
            <person name="Nusbaum C."/>
            <person name="Birren B."/>
        </authorList>
    </citation>
    <scope>NUCLEOTIDE SEQUENCE [LARGE SCALE GENOMIC DNA]</scope>
    <source>
        <strain evidence="2">IAC_01/95</strain>
    </source>
</reference>
<dbReference type="EMBL" id="KI692230">
    <property type="protein sequence ID" value="ETM48884.1"/>
    <property type="molecule type" value="Genomic_DNA"/>
</dbReference>
<dbReference type="AlphaFoldDB" id="W2NMH1"/>
<feature type="non-terminal residue" evidence="2">
    <location>
        <position position="42"/>
    </location>
</feature>
<feature type="non-terminal residue" evidence="2">
    <location>
        <position position="1"/>
    </location>
</feature>
<feature type="region of interest" description="Disordered" evidence="1">
    <location>
        <begin position="1"/>
        <end position="20"/>
    </location>
</feature>
<gene>
    <name evidence="2" type="ORF">L914_06642</name>
</gene>
<sequence>QLNFSSNRASYDTNTGHSYESQSPFWKRLVAIALAREKATNK</sequence>
<proteinExistence type="predicted"/>
<evidence type="ECO:0000256" key="1">
    <source>
        <dbReference type="SAM" id="MobiDB-lite"/>
    </source>
</evidence>
<name>W2NMH1_PHYNI</name>
<evidence type="ECO:0000313" key="2">
    <source>
        <dbReference type="EMBL" id="ETM48884.1"/>
    </source>
</evidence>
<accession>W2NMH1</accession>
<dbReference type="Proteomes" id="UP000054532">
    <property type="component" value="Unassembled WGS sequence"/>
</dbReference>
<protein>
    <submittedName>
        <fullName evidence="2">Uncharacterized protein</fullName>
    </submittedName>
</protein>